<dbReference type="InterPro" id="IPR046848">
    <property type="entry name" value="E_motif"/>
</dbReference>
<dbReference type="Pfam" id="PF13041">
    <property type="entry name" value="PPR_2"/>
    <property type="match status" value="4"/>
</dbReference>
<sequence length="880" mass="99188">MRPGKLYTSLAKALSSATKPRDLHKVHSLLITSGIDQSVFISGKLITKYAQFRDPHASLSTFHRVSPTTNVYQWNTIIRAMTHNGLYNDALGLYTQMKILNIQPDRYTFPSVINCCAGLLNFETGRLVHDHVMEMGFASDLYIGNSFIDMFSRFGDLGNSRNVFDEMPRRDVVSWNSLISGYSSNGYWEEALEMFHQSRVSGMVPDAFMVLSVLPACGGLVAVEEGQMVHGLVEKIGIKADVVVNNGLLSMYFKFGNLTSCHLVFDEMAFRDTVTWNTVICGYSHSGLYEESIKLFFEMLYKFNPDMLTTTSVLLACSHVGDLKLGRDIHDFMMRNGYQCDTTASNILINMYSKCGHSLAARAVFDLMKCRDLVSWNSLIHGYIQNERFEEAIDFLKTMKMELKPDFVTYMALLSMSTQLMNILHAKELHCDIIKTGYDSTLAVGNALVDVYAKCGKLEDSLNQFENMKTRDIVTWNTIIAACLRCKDCETGFRMTSQMRMEGMLPDVATLLGTLPMCSLLAAKRQGKEIHGCILKLGFELDVPIGNALIEMYSKCGSLKNSVLVFKHMKTKDVVTWTAMISAYGMYGEGREALKAFEEMDTAGIVPDHIVFVAILYACSHSGLVKEGQLCFDQMKKKYNIEPRIEHYACVVDLLSRSGLLAEAEDFILSMPLKPDASIWGALLSACRASGDINFAERVSERIVELKSYDPGYYVLASNVYASLGKWDQVRTIRKSLKDRGLRKTPGYSWVEIRNKIYTFGTGDRFFEQYEDVNKLLETFSDLMAREGYVANLKCALHDVEEDEKRDTLCGHSERLAIAFGLLNTKPGTPLQILKNLRVCGDCHTVTKYISKIVQREILVRDANRFHLFKDGKCSCGDHW</sequence>
<dbReference type="EMBL" id="JAVXUO010001325">
    <property type="protein sequence ID" value="KAK2983426.1"/>
    <property type="molecule type" value="Genomic_DNA"/>
</dbReference>
<reference evidence="5" key="1">
    <citation type="submission" date="2022-12" db="EMBL/GenBank/DDBJ databases">
        <title>Draft genome assemblies for two species of Escallonia (Escalloniales).</title>
        <authorList>
            <person name="Chanderbali A."/>
            <person name="Dervinis C."/>
            <person name="Anghel I."/>
            <person name="Soltis D."/>
            <person name="Soltis P."/>
            <person name="Zapata F."/>
        </authorList>
    </citation>
    <scope>NUCLEOTIDE SEQUENCE</scope>
    <source>
        <strain evidence="5">UCBG92.1500</strain>
        <tissue evidence="5">Leaf</tissue>
    </source>
</reference>
<dbReference type="InterPro" id="IPR011990">
    <property type="entry name" value="TPR-like_helical_dom_sf"/>
</dbReference>
<dbReference type="FunFam" id="1.25.40.10:FF:000344">
    <property type="entry name" value="Pentatricopeptide repeat-containing protein"/>
    <property type="match status" value="1"/>
</dbReference>
<dbReference type="FunFam" id="1.25.40.10:FF:000285">
    <property type="entry name" value="Pentatricopeptide repeat-containing protein, chloroplastic"/>
    <property type="match status" value="1"/>
</dbReference>
<gene>
    <name evidence="5" type="ORF">RJ640_016033</name>
</gene>
<comment type="similarity">
    <text evidence="1">Belongs to the PPR family. PCMP-H subfamily.</text>
</comment>
<feature type="domain" description="DYW" evidence="4">
    <location>
        <begin position="788"/>
        <end position="880"/>
    </location>
</feature>
<evidence type="ECO:0000313" key="5">
    <source>
        <dbReference type="EMBL" id="KAK2983426.1"/>
    </source>
</evidence>
<keyword evidence="6" id="KW-1185">Reference proteome</keyword>
<organism evidence="5 6">
    <name type="scientific">Escallonia rubra</name>
    <dbReference type="NCBI Taxonomy" id="112253"/>
    <lineage>
        <taxon>Eukaryota</taxon>
        <taxon>Viridiplantae</taxon>
        <taxon>Streptophyta</taxon>
        <taxon>Embryophyta</taxon>
        <taxon>Tracheophyta</taxon>
        <taxon>Spermatophyta</taxon>
        <taxon>Magnoliopsida</taxon>
        <taxon>eudicotyledons</taxon>
        <taxon>Gunneridae</taxon>
        <taxon>Pentapetalae</taxon>
        <taxon>asterids</taxon>
        <taxon>campanulids</taxon>
        <taxon>Escalloniales</taxon>
        <taxon>Escalloniaceae</taxon>
        <taxon>Escallonia</taxon>
    </lineage>
</organism>
<dbReference type="InterPro" id="IPR032867">
    <property type="entry name" value="DYW_dom"/>
</dbReference>
<name>A0AA88RQ24_9ASTE</name>
<dbReference type="Pfam" id="PF14432">
    <property type="entry name" value="DYW_deaminase"/>
    <property type="match status" value="1"/>
</dbReference>
<dbReference type="GO" id="GO:0008270">
    <property type="term" value="F:zinc ion binding"/>
    <property type="evidence" value="ECO:0007669"/>
    <property type="project" value="InterPro"/>
</dbReference>
<evidence type="ECO:0000256" key="1">
    <source>
        <dbReference type="ARBA" id="ARBA00006643"/>
    </source>
</evidence>
<dbReference type="GO" id="GO:0003723">
    <property type="term" value="F:RNA binding"/>
    <property type="evidence" value="ECO:0007669"/>
    <property type="project" value="InterPro"/>
</dbReference>
<dbReference type="Gene3D" id="1.25.40.10">
    <property type="entry name" value="Tetratricopeptide repeat domain"/>
    <property type="match status" value="7"/>
</dbReference>
<evidence type="ECO:0000313" key="6">
    <source>
        <dbReference type="Proteomes" id="UP001187471"/>
    </source>
</evidence>
<feature type="repeat" description="PPR" evidence="3">
    <location>
        <begin position="171"/>
        <end position="205"/>
    </location>
</feature>
<evidence type="ECO:0000259" key="4">
    <source>
        <dbReference type="Pfam" id="PF14432"/>
    </source>
</evidence>
<dbReference type="Proteomes" id="UP001187471">
    <property type="component" value="Unassembled WGS sequence"/>
</dbReference>
<feature type="repeat" description="PPR" evidence="3">
    <location>
        <begin position="472"/>
        <end position="506"/>
    </location>
</feature>
<accession>A0AA88RQ24</accession>
<comment type="caution">
    <text evidence="5">The sequence shown here is derived from an EMBL/GenBank/DDBJ whole genome shotgun (WGS) entry which is preliminary data.</text>
</comment>
<dbReference type="AlphaFoldDB" id="A0AA88RQ24"/>
<feature type="repeat" description="PPR" evidence="3">
    <location>
        <begin position="372"/>
        <end position="402"/>
    </location>
</feature>
<evidence type="ECO:0000256" key="2">
    <source>
        <dbReference type="ARBA" id="ARBA00022737"/>
    </source>
</evidence>
<dbReference type="Pfam" id="PF01535">
    <property type="entry name" value="PPR"/>
    <property type="match status" value="4"/>
</dbReference>
<proteinExistence type="inferred from homology"/>
<dbReference type="NCBIfam" id="TIGR00756">
    <property type="entry name" value="PPR"/>
    <property type="match status" value="7"/>
</dbReference>
<keyword evidence="2" id="KW-0677">Repeat</keyword>
<dbReference type="GO" id="GO:0009451">
    <property type="term" value="P:RNA modification"/>
    <property type="evidence" value="ECO:0007669"/>
    <property type="project" value="InterPro"/>
</dbReference>
<dbReference type="PANTHER" id="PTHR47926">
    <property type="entry name" value="PENTATRICOPEPTIDE REPEAT-CONTAINING PROTEIN"/>
    <property type="match status" value="1"/>
</dbReference>
<protein>
    <recommendedName>
        <fullName evidence="4">DYW domain-containing protein</fullName>
    </recommendedName>
</protein>
<dbReference type="PROSITE" id="PS51375">
    <property type="entry name" value="PPR"/>
    <property type="match status" value="6"/>
</dbReference>
<dbReference type="InterPro" id="IPR002885">
    <property type="entry name" value="PPR_rpt"/>
</dbReference>
<feature type="repeat" description="PPR" evidence="3">
    <location>
        <begin position="272"/>
        <end position="302"/>
    </location>
</feature>
<dbReference type="FunFam" id="1.25.40.10:FF:000381">
    <property type="entry name" value="Pentatricopeptide repeat-containing protein"/>
    <property type="match status" value="1"/>
</dbReference>
<dbReference type="Pfam" id="PF20431">
    <property type="entry name" value="E_motif"/>
    <property type="match status" value="1"/>
</dbReference>
<feature type="repeat" description="PPR" evidence="3">
    <location>
        <begin position="573"/>
        <end position="607"/>
    </location>
</feature>
<dbReference type="PANTHER" id="PTHR47926:SF533">
    <property type="entry name" value="DYW DOMAIN-CONTAINING PROTEIN"/>
    <property type="match status" value="1"/>
</dbReference>
<dbReference type="InterPro" id="IPR046960">
    <property type="entry name" value="PPR_At4g14850-like_plant"/>
</dbReference>
<evidence type="ECO:0000256" key="3">
    <source>
        <dbReference type="PROSITE-ProRule" id="PRU00708"/>
    </source>
</evidence>
<feature type="repeat" description="PPR" evidence="3">
    <location>
        <begin position="70"/>
        <end position="104"/>
    </location>
</feature>
<dbReference type="FunFam" id="1.25.40.10:FF:000090">
    <property type="entry name" value="Pentatricopeptide repeat-containing protein, chloroplastic"/>
    <property type="match status" value="1"/>
</dbReference>